<keyword evidence="2" id="KW-0812">Transmembrane</keyword>
<organism evidence="3 4">
    <name type="scientific">Natronosalvus rutilus</name>
    <dbReference type="NCBI Taxonomy" id="2953753"/>
    <lineage>
        <taxon>Archaea</taxon>
        <taxon>Methanobacteriati</taxon>
        <taxon>Methanobacteriota</taxon>
        <taxon>Stenosarchaea group</taxon>
        <taxon>Halobacteria</taxon>
        <taxon>Halobacteriales</taxon>
        <taxon>Natrialbaceae</taxon>
        <taxon>Natronosalvus</taxon>
    </lineage>
</organism>
<reference evidence="3" key="1">
    <citation type="submission" date="2022-06" db="EMBL/GenBank/DDBJ databases">
        <title>Diverse halophilic archaea isolated from saline environments.</title>
        <authorList>
            <person name="Cui H.-L."/>
        </authorList>
    </citation>
    <scope>NUCLEOTIDE SEQUENCE</scope>
    <source>
        <strain evidence="3">WLHS1</strain>
    </source>
</reference>
<evidence type="ECO:0000313" key="4">
    <source>
        <dbReference type="Proteomes" id="UP001056855"/>
    </source>
</evidence>
<dbReference type="GeneID" id="73288944"/>
<name>A0A9E7SVP7_9EURY</name>
<protein>
    <submittedName>
        <fullName evidence="3">Uncharacterized protein</fullName>
    </submittedName>
</protein>
<dbReference type="EMBL" id="CP100355">
    <property type="protein sequence ID" value="UTF54237.1"/>
    <property type="molecule type" value="Genomic_DNA"/>
</dbReference>
<keyword evidence="2" id="KW-0472">Membrane</keyword>
<evidence type="ECO:0000256" key="2">
    <source>
        <dbReference type="SAM" id="Phobius"/>
    </source>
</evidence>
<dbReference type="AlphaFoldDB" id="A0A9E7SVP7"/>
<keyword evidence="2" id="KW-1133">Transmembrane helix</keyword>
<proteinExistence type="predicted"/>
<dbReference type="Proteomes" id="UP001056855">
    <property type="component" value="Chromosome"/>
</dbReference>
<feature type="region of interest" description="Disordered" evidence="1">
    <location>
        <begin position="84"/>
        <end position="121"/>
    </location>
</feature>
<feature type="transmembrane region" description="Helical" evidence="2">
    <location>
        <begin position="15"/>
        <end position="31"/>
    </location>
</feature>
<evidence type="ECO:0000313" key="3">
    <source>
        <dbReference type="EMBL" id="UTF54237.1"/>
    </source>
</evidence>
<evidence type="ECO:0000256" key="1">
    <source>
        <dbReference type="SAM" id="MobiDB-lite"/>
    </source>
</evidence>
<dbReference type="KEGG" id="sawl:NGM29_02820"/>
<keyword evidence="4" id="KW-1185">Reference proteome</keyword>
<accession>A0A9E7SVP7</accession>
<gene>
    <name evidence="3" type="ORF">NGM29_02820</name>
</gene>
<dbReference type="RefSeq" id="WP_254158809.1">
    <property type="nucleotide sequence ID" value="NZ_CP100355.1"/>
</dbReference>
<sequence>MNPRQLLTGNPKRSSMLYLGIGAISLLKALAVRNDKRRFKRELLDAALFLGVGIALRKYGSLREQKQQELRESVPDVLLQALEGDGSGDDFASMAKKRFGRESEPEPEPSLRARATGFVRS</sequence>